<evidence type="ECO:0000256" key="3">
    <source>
        <dbReference type="ARBA" id="ARBA00022741"/>
    </source>
</evidence>
<dbReference type="KEGG" id="maqu:Maq22A_2p40360"/>
<dbReference type="Gene3D" id="3.40.50.300">
    <property type="entry name" value="P-loop containing nucleotide triphosphate hydrolases"/>
    <property type="match status" value="1"/>
</dbReference>
<dbReference type="InterPro" id="IPR032823">
    <property type="entry name" value="BCA_ABC_TP_C"/>
</dbReference>
<dbReference type="GO" id="GO:0016887">
    <property type="term" value="F:ATP hydrolysis activity"/>
    <property type="evidence" value="ECO:0007669"/>
    <property type="project" value="InterPro"/>
</dbReference>
<sequence>MSARLQIGGLRVAYGQAEAVAVDSLVVEPGTLAGVIGANGAGKSTLINAVANWSRAEPRISGSVRLDGEELTGLSADQHVHRGVQLVPEGRGVFMGLSVEENLKAVARPGGSHGGRSYAVDDVYALFPRLRERRTNLAGSLSGGERQMLAVGRALRMAPKLLLLDEPSIGLAPRLVSTLLATIRELVEGGLTVLLVEQNVHAATEVTDVLHLLERGRVVATGTVAEMRNDPRIVEAYLGARHG</sequence>
<accession>A0A0C6FS42</accession>
<geneLocation type="plasmid" evidence="8">
    <name>pMaq22A_2p DNA</name>
</geneLocation>
<evidence type="ECO:0000313" key="7">
    <source>
        <dbReference type="EMBL" id="BAQ49872.1"/>
    </source>
</evidence>
<dbReference type="Pfam" id="PF00005">
    <property type="entry name" value="ABC_tran"/>
    <property type="match status" value="1"/>
</dbReference>
<reference evidence="8" key="2">
    <citation type="submission" date="2015-01" db="EMBL/GenBank/DDBJ databases">
        <title>Complete genome sequence of Methylobacterium aquaticum strain 22A.</title>
        <authorList>
            <person name="Tani A."/>
            <person name="Ogura Y."/>
            <person name="Hayashi T."/>
        </authorList>
    </citation>
    <scope>NUCLEOTIDE SEQUENCE [LARGE SCALE GENOMIC DNA]</scope>
    <source>
        <strain evidence="8">MA-22A</strain>
        <plasmid evidence="8">Plasmid pMaq22A_2p DNA</plasmid>
    </source>
</reference>
<dbReference type="GO" id="GO:0005524">
    <property type="term" value="F:ATP binding"/>
    <property type="evidence" value="ECO:0007669"/>
    <property type="project" value="UniProtKB-KW"/>
</dbReference>
<dbReference type="InterPro" id="IPR027417">
    <property type="entry name" value="P-loop_NTPase"/>
</dbReference>
<evidence type="ECO:0000313" key="8">
    <source>
        <dbReference type="Proteomes" id="UP000061432"/>
    </source>
</evidence>
<dbReference type="OrthoDB" id="9806149at2"/>
<dbReference type="EMBL" id="AP014706">
    <property type="protein sequence ID" value="BAQ49872.1"/>
    <property type="molecule type" value="Genomic_DNA"/>
</dbReference>
<evidence type="ECO:0000256" key="4">
    <source>
        <dbReference type="ARBA" id="ARBA00022840"/>
    </source>
</evidence>
<protein>
    <submittedName>
        <fullName evidence="7">ABC-type branched-chain amino acid transport systems, ATPase component</fullName>
    </submittedName>
</protein>
<dbReference type="PATRIC" id="fig|270351.10.peg.6999"/>
<dbReference type="CDD" id="cd03224">
    <property type="entry name" value="ABC_TM1139_LivF_branched"/>
    <property type="match status" value="1"/>
</dbReference>
<dbReference type="PROSITE" id="PS50893">
    <property type="entry name" value="ABC_TRANSPORTER_2"/>
    <property type="match status" value="1"/>
</dbReference>
<dbReference type="InterPro" id="IPR003593">
    <property type="entry name" value="AAA+_ATPase"/>
</dbReference>
<keyword evidence="3" id="KW-0547">Nucleotide-binding</keyword>
<dbReference type="PANTHER" id="PTHR43820:SF6">
    <property type="entry name" value="ABC TRANSPORTER ATP-BINDING PROTEIN"/>
    <property type="match status" value="1"/>
</dbReference>
<dbReference type="GO" id="GO:0015658">
    <property type="term" value="F:branched-chain amino acid transmembrane transporter activity"/>
    <property type="evidence" value="ECO:0007669"/>
    <property type="project" value="TreeGrafter"/>
</dbReference>
<dbReference type="InterPro" id="IPR052156">
    <property type="entry name" value="BCAA_Transport_ATP-bd_LivF"/>
</dbReference>
<dbReference type="InterPro" id="IPR017871">
    <property type="entry name" value="ABC_transporter-like_CS"/>
</dbReference>
<dbReference type="PROSITE" id="PS00211">
    <property type="entry name" value="ABC_TRANSPORTER_1"/>
    <property type="match status" value="1"/>
</dbReference>
<keyword evidence="7" id="KW-0614">Plasmid</keyword>
<keyword evidence="5" id="KW-0029">Amino-acid transport</keyword>
<reference evidence="7 8" key="1">
    <citation type="journal article" date="2015" name="Genome Announc.">
        <title>Complete Genome Sequence of Methylobacterium aquaticum Strain 22A, Isolated from Racomitrium japonicum Moss.</title>
        <authorList>
            <person name="Tani A."/>
            <person name="Ogura Y."/>
            <person name="Hayashi T."/>
            <person name="Kimbara K."/>
        </authorList>
    </citation>
    <scope>NUCLEOTIDE SEQUENCE [LARGE SCALE GENOMIC DNA]</scope>
    <source>
        <strain evidence="7 8">MA-22A</strain>
        <plasmid evidence="8">Plasmid pMaq22A_2p DNA</plasmid>
    </source>
</reference>
<evidence type="ECO:0000259" key="6">
    <source>
        <dbReference type="PROSITE" id="PS50893"/>
    </source>
</evidence>
<organism evidence="7 8">
    <name type="scientific">Methylobacterium aquaticum</name>
    <dbReference type="NCBI Taxonomy" id="270351"/>
    <lineage>
        <taxon>Bacteria</taxon>
        <taxon>Pseudomonadati</taxon>
        <taxon>Pseudomonadota</taxon>
        <taxon>Alphaproteobacteria</taxon>
        <taxon>Hyphomicrobiales</taxon>
        <taxon>Methylobacteriaceae</taxon>
        <taxon>Methylobacterium</taxon>
    </lineage>
</organism>
<proteinExistence type="inferred from homology"/>
<dbReference type="PANTHER" id="PTHR43820">
    <property type="entry name" value="HIGH-AFFINITY BRANCHED-CHAIN AMINO ACID TRANSPORT ATP-BINDING PROTEIN LIVF"/>
    <property type="match status" value="1"/>
</dbReference>
<feature type="domain" description="ABC transporter" evidence="6">
    <location>
        <begin position="5"/>
        <end position="240"/>
    </location>
</feature>
<dbReference type="AlphaFoldDB" id="A0A0C6FS42"/>
<evidence type="ECO:0000256" key="5">
    <source>
        <dbReference type="ARBA" id="ARBA00022970"/>
    </source>
</evidence>
<name>A0A0C6FS42_9HYPH</name>
<dbReference type="Pfam" id="PF12399">
    <property type="entry name" value="BCA_ABC_TP_C"/>
    <property type="match status" value="1"/>
</dbReference>
<dbReference type="GO" id="GO:0015807">
    <property type="term" value="P:L-amino acid transport"/>
    <property type="evidence" value="ECO:0007669"/>
    <property type="project" value="TreeGrafter"/>
</dbReference>
<dbReference type="SUPFAM" id="SSF52540">
    <property type="entry name" value="P-loop containing nucleoside triphosphate hydrolases"/>
    <property type="match status" value="1"/>
</dbReference>
<keyword evidence="2" id="KW-0813">Transport</keyword>
<evidence type="ECO:0000256" key="2">
    <source>
        <dbReference type="ARBA" id="ARBA00022448"/>
    </source>
</evidence>
<evidence type="ECO:0000256" key="1">
    <source>
        <dbReference type="ARBA" id="ARBA00005417"/>
    </source>
</evidence>
<dbReference type="SMART" id="SM00382">
    <property type="entry name" value="AAA"/>
    <property type="match status" value="1"/>
</dbReference>
<keyword evidence="4" id="KW-0067">ATP-binding</keyword>
<comment type="similarity">
    <text evidence="1">Belongs to the ABC transporter superfamily.</text>
</comment>
<dbReference type="InterPro" id="IPR003439">
    <property type="entry name" value="ABC_transporter-like_ATP-bd"/>
</dbReference>
<dbReference type="Proteomes" id="UP000061432">
    <property type="component" value="Plasmid pMaq22A_2p"/>
</dbReference>
<dbReference type="RefSeq" id="WP_060850998.1">
    <property type="nucleotide sequence ID" value="NZ_AP014706.1"/>
</dbReference>
<gene>
    <name evidence="7" type="primary">livF</name>
    <name evidence="7" type="ORF">Maq22A_2p40360</name>
</gene>